<dbReference type="PANTHER" id="PTHR17972:SF0">
    <property type="entry name" value="NUCLEOLAR PROTEIN 6"/>
    <property type="match status" value="1"/>
</dbReference>
<reference evidence="3" key="1">
    <citation type="journal article" date="2018" name="Nat. Microbiol.">
        <title>Leveraging single-cell genomics to expand the fungal tree of life.</title>
        <authorList>
            <person name="Ahrendt S.R."/>
            <person name="Quandt C.A."/>
            <person name="Ciobanu D."/>
            <person name="Clum A."/>
            <person name="Salamov A."/>
            <person name="Andreopoulos B."/>
            <person name="Cheng J.F."/>
            <person name="Woyke T."/>
            <person name="Pelin A."/>
            <person name="Henrissat B."/>
            <person name="Reynolds N.K."/>
            <person name="Benny G.L."/>
            <person name="Smith M.E."/>
            <person name="James T.Y."/>
            <person name="Grigoriev I.V."/>
        </authorList>
    </citation>
    <scope>NUCLEOTIDE SEQUENCE [LARGE SCALE GENOMIC DNA]</scope>
    <source>
        <strain evidence="3">CSF55</strain>
    </source>
</reference>
<dbReference type="GO" id="GO:0034456">
    <property type="term" value="C:UTP-C complex"/>
    <property type="evidence" value="ECO:0007669"/>
    <property type="project" value="TreeGrafter"/>
</dbReference>
<protein>
    <recommendedName>
        <fullName evidence="1">U3 small nucleolar RNA-associated protein 22</fullName>
    </recommendedName>
</protein>
<feature type="non-terminal residue" evidence="2">
    <location>
        <position position="109"/>
    </location>
</feature>
<dbReference type="AlphaFoldDB" id="A0A4P9YE63"/>
<dbReference type="GO" id="GO:0032040">
    <property type="term" value="C:small-subunit processome"/>
    <property type="evidence" value="ECO:0007669"/>
    <property type="project" value="TreeGrafter"/>
</dbReference>
<name>A0A4P9YE63_ROZAC</name>
<accession>A0A4P9YE63</accession>
<organism evidence="2 3">
    <name type="scientific">Rozella allomycis (strain CSF55)</name>
    <dbReference type="NCBI Taxonomy" id="988480"/>
    <lineage>
        <taxon>Eukaryota</taxon>
        <taxon>Fungi</taxon>
        <taxon>Fungi incertae sedis</taxon>
        <taxon>Cryptomycota</taxon>
        <taxon>Cryptomycota incertae sedis</taxon>
        <taxon>Rozella</taxon>
    </lineage>
</organism>
<keyword evidence="1" id="KW-0687">Ribonucleoprotein</keyword>
<keyword evidence="1" id="KW-0539">Nucleus</keyword>
<dbReference type="Gene3D" id="1.10.1410.10">
    <property type="match status" value="1"/>
</dbReference>
<proteinExistence type="inferred from homology"/>
<keyword evidence="1" id="KW-0694">RNA-binding</keyword>
<dbReference type="GO" id="GO:0003723">
    <property type="term" value="F:RNA binding"/>
    <property type="evidence" value="ECO:0007669"/>
    <property type="project" value="UniProtKB-KW"/>
</dbReference>
<evidence type="ECO:0000313" key="2">
    <source>
        <dbReference type="EMBL" id="RKP17398.1"/>
    </source>
</evidence>
<dbReference type="InterPro" id="IPR005554">
    <property type="entry name" value="NOL6/Upt22"/>
</dbReference>
<dbReference type="GO" id="GO:0032545">
    <property type="term" value="C:CURI complex"/>
    <property type="evidence" value="ECO:0007669"/>
    <property type="project" value="TreeGrafter"/>
</dbReference>
<sequence length="109" mass="12531">MKTKEEIASFHEAETLYKSNLFRMQMNECLSNISFRETKTKELDVFLKKLHKYLLVNQTDEKICVDDGVYPEEEGFDEFGGVKPRAVHVVGSYILKTLSKPDLNVDLGV</sequence>
<dbReference type="PANTHER" id="PTHR17972">
    <property type="entry name" value="NUCLEOLAR RNA-ASSOCIATED PROTEIN"/>
    <property type="match status" value="1"/>
</dbReference>
<dbReference type="Proteomes" id="UP000281549">
    <property type="component" value="Unassembled WGS sequence"/>
</dbReference>
<keyword evidence="1" id="KW-0698">rRNA processing</keyword>
<keyword evidence="1" id="KW-0690">Ribosome biogenesis</keyword>
<gene>
    <name evidence="2" type="ORF">ROZALSC1DRAFT_30784</name>
</gene>
<evidence type="ECO:0000256" key="1">
    <source>
        <dbReference type="RuleBase" id="RU364032"/>
    </source>
</evidence>
<evidence type="ECO:0000313" key="3">
    <source>
        <dbReference type="Proteomes" id="UP000281549"/>
    </source>
</evidence>
<comment type="subcellular location">
    <subcellularLocation>
        <location evidence="1">Nucleus</location>
        <location evidence="1">Nucleolus</location>
    </subcellularLocation>
</comment>
<comment type="similarity">
    <text evidence="1">Belongs to the NRAP family.</text>
</comment>
<dbReference type="GO" id="GO:0006409">
    <property type="term" value="P:tRNA export from nucleus"/>
    <property type="evidence" value="ECO:0007669"/>
    <property type="project" value="TreeGrafter"/>
</dbReference>
<dbReference type="EMBL" id="ML005859">
    <property type="protein sequence ID" value="RKP17398.1"/>
    <property type="molecule type" value="Genomic_DNA"/>
</dbReference>
<dbReference type="GO" id="GO:0006364">
    <property type="term" value="P:rRNA processing"/>
    <property type="evidence" value="ECO:0007669"/>
    <property type="project" value="UniProtKB-KW"/>
</dbReference>